<dbReference type="AlphaFoldDB" id="A0A159Z6U2"/>
<dbReference type="SMART" id="SM00418">
    <property type="entry name" value="HTH_ARSR"/>
    <property type="match status" value="1"/>
</dbReference>
<dbReference type="Proteomes" id="UP000076128">
    <property type="component" value="Chromosome"/>
</dbReference>
<dbReference type="PATRIC" id="fig|1335048.3.peg.3065"/>
<accession>A0A159Z6U2</accession>
<evidence type="ECO:0000313" key="4">
    <source>
        <dbReference type="Proteomes" id="UP000076128"/>
    </source>
</evidence>
<sequence length="278" mass="30082">MEMKVASDTLAVLGHEGRLSVFRLLMRRAPKGARPGEMAEALGLKPNTLSAYLSALEAAGLISAERQGRGITYTACLPGIGGLIDYLYADCCRGRPDLCAPSAFCGGVSLEERMEDRVYNALFICSGNSARSIFAEALLRDLGKGRFVAYSAGTRPRSELNDFALEVLQRAGHDVSGMWSKNVSEFQTRDAPVMDFVFTVCDAAANEECPPWPGQPITAHWGVADPVKATGTDAEKALAFSRAYAELRRRMIAFTALPISELEKVALQRGLDDIGREA</sequence>
<dbReference type="PANTHER" id="PTHR43428">
    <property type="entry name" value="ARSENATE REDUCTASE"/>
    <property type="match status" value="1"/>
</dbReference>
<dbReference type="InterPro" id="IPR036388">
    <property type="entry name" value="WH-like_DNA-bd_sf"/>
</dbReference>
<reference evidence="3 4" key="1">
    <citation type="submission" date="2015-09" db="EMBL/GenBank/DDBJ databases">
        <title>Complete genome sequence of Defluviimonas alba cai42t isolated from an oilfield in Xinjiang.</title>
        <authorList>
            <person name="Geng S."/>
            <person name="Pan X."/>
            <person name="Wu X."/>
        </authorList>
    </citation>
    <scope>NUCLEOTIDE SEQUENCE [LARGE SCALE GENOMIC DNA]</scope>
    <source>
        <strain evidence="4">cai42</strain>
    </source>
</reference>
<gene>
    <name evidence="3" type="ORF">AKL17_2950</name>
</gene>
<dbReference type="InterPro" id="IPR001845">
    <property type="entry name" value="HTH_ArsR_DNA-bd_dom"/>
</dbReference>
<dbReference type="RefSeq" id="WP_066814329.1">
    <property type="nucleotide sequence ID" value="NZ_CP012661.1"/>
</dbReference>
<dbReference type="SUPFAM" id="SSF46785">
    <property type="entry name" value="Winged helix' DNA-binding domain"/>
    <property type="match status" value="1"/>
</dbReference>
<dbReference type="SUPFAM" id="SSF52788">
    <property type="entry name" value="Phosphotyrosine protein phosphatases I"/>
    <property type="match status" value="1"/>
</dbReference>
<dbReference type="KEGG" id="daa:AKL17_2950"/>
<dbReference type="STRING" id="1335048.AKL17_2950"/>
<dbReference type="OrthoDB" id="9793058at2"/>
<dbReference type="Pfam" id="PF01451">
    <property type="entry name" value="LMWPc"/>
    <property type="match status" value="1"/>
</dbReference>
<protein>
    <submittedName>
        <fullName evidence="3">Arsenate reductase, putative</fullName>
    </submittedName>
</protein>
<feature type="domain" description="HTH arsR-type" evidence="2">
    <location>
        <begin position="1"/>
        <end position="95"/>
    </location>
</feature>
<dbReference type="GO" id="GO:0003700">
    <property type="term" value="F:DNA-binding transcription factor activity"/>
    <property type="evidence" value="ECO:0007669"/>
    <property type="project" value="InterPro"/>
</dbReference>
<dbReference type="EMBL" id="CP012661">
    <property type="protein sequence ID" value="AMY70184.1"/>
    <property type="molecule type" value="Genomic_DNA"/>
</dbReference>
<dbReference type="PANTHER" id="PTHR43428:SF1">
    <property type="entry name" value="ARSENATE REDUCTASE"/>
    <property type="match status" value="1"/>
</dbReference>
<dbReference type="PROSITE" id="PS50987">
    <property type="entry name" value="HTH_ARSR_2"/>
    <property type="match status" value="1"/>
</dbReference>
<proteinExistence type="predicted"/>
<keyword evidence="4" id="KW-1185">Reference proteome</keyword>
<dbReference type="CDD" id="cd00090">
    <property type="entry name" value="HTH_ARSR"/>
    <property type="match status" value="1"/>
</dbReference>
<dbReference type="InterPro" id="IPR023485">
    <property type="entry name" value="Ptyr_pPase"/>
</dbReference>
<evidence type="ECO:0000259" key="2">
    <source>
        <dbReference type="PROSITE" id="PS50987"/>
    </source>
</evidence>
<dbReference type="SMART" id="SM00226">
    <property type="entry name" value="LMWPc"/>
    <property type="match status" value="1"/>
</dbReference>
<name>A0A159Z6U2_9RHOB</name>
<dbReference type="InterPro" id="IPR036196">
    <property type="entry name" value="Ptyr_pPase_sf"/>
</dbReference>
<evidence type="ECO:0000313" key="3">
    <source>
        <dbReference type="EMBL" id="AMY70184.1"/>
    </source>
</evidence>
<dbReference type="InterPro" id="IPR036390">
    <property type="entry name" value="WH_DNA-bd_sf"/>
</dbReference>
<dbReference type="CDD" id="cd16345">
    <property type="entry name" value="LMWP_ArsC"/>
    <property type="match status" value="1"/>
</dbReference>
<dbReference type="Gene3D" id="3.40.50.2300">
    <property type="match status" value="1"/>
</dbReference>
<dbReference type="Gene3D" id="1.10.10.10">
    <property type="entry name" value="Winged helix-like DNA-binding domain superfamily/Winged helix DNA-binding domain"/>
    <property type="match status" value="1"/>
</dbReference>
<keyword evidence="1" id="KW-0059">Arsenical resistance</keyword>
<dbReference type="Pfam" id="PF12840">
    <property type="entry name" value="HTH_20"/>
    <property type="match status" value="1"/>
</dbReference>
<dbReference type="InterPro" id="IPR011991">
    <property type="entry name" value="ArsR-like_HTH"/>
</dbReference>
<evidence type="ECO:0000256" key="1">
    <source>
        <dbReference type="ARBA" id="ARBA00022849"/>
    </source>
</evidence>
<dbReference type="GO" id="GO:0046685">
    <property type="term" value="P:response to arsenic-containing substance"/>
    <property type="evidence" value="ECO:0007669"/>
    <property type="project" value="UniProtKB-KW"/>
</dbReference>
<organism evidence="3 4">
    <name type="scientific">Frigidibacter mobilis</name>
    <dbReference type="NCBI Taxonomy" id="1335048"/>
    <lineage>
        <taxon>Bacteria</taxon>
        <taxon>Pseudomonadati</taxon>
        <taxon>Pseudomonadota</taxon>
        <taxon>Alphaproteobacteria</taxon>
        <taxon>Rhodobacterales</taxon>
        <taxon>Paracoccaceae</taxon>
        <taxon>Frigidibacter</taxon>
    </lineage>
</organism>